<accession>F4RVQ1</accession>
<evidence type="ECO:0000313" key="2">
    <source>
        <dbReference type="EMBL" id="EGG03397.1"/>
    </source>
</evidence>
<dbReference type="InParanoid" id="F4RVQ1"/>
<evidence type="ECO:0000256" key="1">
    <source>
        <dbReference type="SAM" id="MobiDB-lite"/>
    </source>
</evidence>
<reference evidence="3" key="1">
    <citation type="journal article" date="2011" name="Proc. Natl. Acad. Sci. U.S.A.">
        <title>Obligate biotrophy features unraveled by the genomic analysis of rust fungi.</title>
        <authorList>
            <person name="Duplessis S."/>
            <person name="Cuomo C.A."/>
            <person name="Lin Y.-C."/>
            <person name="Aerts A."/>
            <person name="Tisserant E."/>
            <person name="Veneault-Fourrey C."/>
            <person name="Joly D.L."/>
            <person name="Hacquard S."/>
            <person name="Amselem J."/>
            <person name="Cantarel B.L."/>
            <person name="Chiu R."/>
            <person name="Coutinho P.M."/>
            <person name="Feau N."/>
            <person name="Field M."/>
            <person name="Frey P."/>
            <person name="Gelhaye E."/>
            <person name="Goldberg J."/>
            <person name="Grabherr M.G."/>
            <person name="Kodira C.D."/>
            <person name="Kohler A."/>
            <person name="Kuees U."/>
            <person name="Lindquist E.A."/>
            <person name="Lucas S.M."/>
            <person name="Mago R."/>
            <person name="Mauceli E."/>
            <person name="Morin E."/>
            <person name="Murat C."/>
            <person name="Pangilinan J.L."/>
            <person name="Park R."/>
            <person name="Pearson M."/>
            <person name="Quesneville H."/>
            <person name="Rouhier N."/>
            <person name="Sakthikumar S."/>
            <person name="Salamov A.A."/>
            <person name="Schmutz J."/>
            <person name="Selles B."/>
            <person name="Shapiro H."/>
            <person name="Tanguay P."/>
            <person name="Tuskan G.A."/>
            <person name="Henrissat B."/>
            <person name="Van de Peer Y."/>
            <person name="Rouze P."/>
            <person name="Ellis J.G."/>
            <person name="Dodds P.N."/>
            <person name="Schein J.E."/>
            <person name="Zhong S."/>
            <person name="Hamelin R.C."/>
            <person name="Grigoriev I.V."/>
            <person name="Szabo L.J."/>
            <person name="Martin F."/>
        </authorList>
    </citation>
    <scope>NUCLEOTIDE SEQUENCE [LARGE SCALE GENOMIC DNA]</scope>
    <source>
        <strain evidence="3">98AG31 / pathotype 3-4-7</strain>
    </source>
</reference>
<dbReference type="HOGENOM" id="CLU_858106_0_0_1"/>
<dbReference type="GeneID" id="18923685"/>
<gene>
    <name evidence="2" type="ORF">MELLADRAFT_109201</name>
</gene>
<sequence>MIIPTSSFQPLPENKQSDDDTTITLPICLLTSANLKEICKRLRLDQTGSRVACLDRIKTKLSESNAIGECLSAYRSDTSVIRTDNRKHEVVKTPRVVPSDKNSRVPPKKRPRQSTGTNITYEIHPVIKPLPSTRQFVITCEDLDKLVGYTPDKDSNLITVFDLHQIREAFSIRPSFNDHTQLGTPVKLPGSNQLEYQNHLKQVDIRSVQVCDPQSLLKTRSGPYKFRSHAIRLRSASHRHRRMKSLPARIEENEILSTAWWYILSASESLSKDKLEFLQVLTISIDLNGEPRNENPISYFLCDPAQINDQETIEMLDTVMSDLF</sequence>
<keyword evidence="3" id="KW-1185">Reference proteome</keyword>
<protein>
    <submittedName>
        <fullName evidence="2">Uncharacterized protein</fullName>
    </submittedName>
</protein>
<dbReference type="AlphaFoldDB" id="F4RVQ1"/>
<dbReference type="VEuPathDB" id="FungiDB:MELLADRAFT_109201"/>
<organism evidence="3">
    <name type="scientific">Melampsora larici-populina (strain 98AG31 / pathotype 3-4-7)</name>
    <name type="common">Poplar leaf rust fungus</name>
    <dbReference type="NCBI Taxonomy" id="747676"/>
    <lineage>
        <taxon>Eukaryota</taxon>
        <taxon>Fungi</taxon>
        <taxon>Dikarya</taxon>
        <taxon>Basidiomycota</taxon>
        <taxon>Pucciniomycotina</taxon>
        <taxon>Pucciniomycetes</taxon>
        <taxon>Pucciniales</taxon>
        <taxon>Melampsoraceae</taxon>
        <taxon>Melampsora</taxon>
    </lineage>
</organism>
<dbReference type="EMBL" id="GL883124">
    <property type="protein sequence ID" value="EGG03397.1"/>
    <property type="molecule type" value="Genomic_DNA"/>
</dbReference>
<dbReference type="Proteomes" id="UP000001072">
    <property type="component" value="Unassembled WGS sequence"/>
</dbReference>
<dbReference type="RefSeq" id="XP_007413191.1">
    <property type="nucleotide sequence ID" value="XM_007413129.1"/>
</dbReference>
<evidence type="ECO:0000313" key="3">
    <source>
        <dbReference type="Proteomes" id="UP000001072"/>
    </source>
</evidence>
<name>F4RVQ1_MELLP</name>
<feature type="region of interest" description="Disordered" evidence="1">
    <location>
        <begin position="95"/>
        <end position="116"/>
    </location>
</feature>
<proteinExistence type="predicted"/>
<dbReference type="KEGG" id="mlr:MELLADRAFT_109201"/>
<dbReference type="OrthoDB" id="2504088at2759"/>